<protein>
    <submittedName>
        <fullName evidence="2">Uncharacterized protein</fullName>
    </submittedName>
</protein>
<reference evidence="2 3" key="1">
    <citation type="submission" date="2017-01" db="EMBL/GenBank/DDBJ databases">
        <title>Complete Genome Sequence of Vibrio vulnificus FORC_053.</title>
        <authorList>
            <consortium name="Food-borne Pathogen Omics Research Center"/>
            <person name="Chung H.Y."/>
            <person name="Na E.J."/>
            <person name="Song J.S."/>
            <person name="Kim H."/>
            <person name="Lee J.-H."/>
            <person name="Ryu S."/>
            <person name="Choi S.H."/>
        </authorList>
    </citation>
    <scope>NUCLEOTIDE SEQUENCE [LARGE SCALE GENOMIC DNA]</scope>
    <source>
        <strain evidence="2 3">FORC_053</strain>
    </source>
</reference>
<dbReference type="AlphaFoldDB" id="A0AAN1UBQ2"/>
<keyword evidence="1" id="KW-0175">Coiled coil</keyword>
<dbReference type="Proteomes" id="UP000263418">
    <property type="component" value="Chromosome 1"/>
</dbReference>
<proteinExistence type="predicted"/>
<dbReference type="EMBL" id="CP019290">
    <property type="protein sequence ID" value="AXX59590.1"/>
    <property type="molecule type" value="Genomic_DNA"/>
</dbReference>
<sequence>MELLGHSITHYNGKKELDRKLLILHLANAVELVLKDLVLDTGESIYKGPKETITIQGCLKVLQDKSINLPLLNKIELLVDERNALQHRFGSPNELTSIFYMNIAENFFREVLKTHYGQEYDEIVTQFTDESDLLEYKLNDPTNDQELDKLKDLAKIHPLGALLSAWTYIEKEIEEFAELAGLNFLRRRPSVIDLVNGRWERFGVVIPSGLSDSFNEARRLRNMAAHGRLEPTVDDVIASVDTIEAFEKYLLSLDKSIIKQSAQIERERLEKERQEYLDKRTKEKQQLEIIDLFGNTGA</sequence>
<accession>A0AAN1UBQ2</accession>
<evidence type="ECO:0000313" key="3">
    <source>
        <dbReference type="Proteomes" id="UP000263418"/>
    </source>
</evidence>
<evidence type="ECO:0000256" key="1">
    <source>
        <dbReference type="SAM" id="Coils"/>
    </source>
</evidence>
<evidence type="ECO:0000313" key="2">
    <source>
        <dbReference type="EMBL" id="AXX59590.1"/>
    </source>
</evidence>
<gene>
    <name evidence="2" type="ORF">FORC53_1251</name>
</gene>
<feature type="coiled-coil region" evidence="1">
    <location>
        <begin position="259"/>
        <end position="286"/>
    </location>
</feature>
<organism evidence="2 3">
    <name type="scientific">Vibrio vulnificus</name>
    <dbReference type="NCBI Taxonomy" id="672"/>
    <lineage>
        <taxon>Bacteria</taxon>
        <taxon>Pseudomonadati</taxon>
        <taxon>Pseudomonadota</taxon>
        <taxon>Gammaproteobacteria</taxon>
        <taxon>Vibrionales</taxon>
        <taxon>Vibrionaceae</taxon>
        <taxon>Vibrio</taxon>
    </lineage>
</organism>
<name>A0AAN1UBQ2_VIBVL</name>